<dbReference type="AlphaFoldDB" id="A0A1W0X7C8"/>
<keyword evidence="5" id="KW-1185">Reference proteome</keyword>
<organism evidence="4 5">
    <name type="scientific">Hypsibius exemplaris</name>
    <name type="common">Freshwater tardigrade</name>
    <dbReference type="NCBI Taxonomy" id="2072580"/>
    <lineage>
        <taxon>Eukaryota</taxon>
        <taxon>Metazoa</taxon>
        <taxon>Ecdysozoa</taxon>
        <taxon>Tardigrada</taxon>
        <taxon>Eutardigrada</taxon>
        <taxon>Parachela</taxon>
        <taxon>Hypsibioidea</taxon>
        <taxon>Hypsibiidae</taxon>
        <taxon>Hypsibius</taxon>
    </lineage>
</organism>
<dbReference type="Proteomes" id="UP000192578">
    <property type="component" value="Unassembled WGS sequence"/>
</dbReference>
<name>A0A1W0X7C8_HYPEX</name>
<evidence type="ECO:0000256" key="2">
    <source>
        <dbReference type="SAM" id="SignalP"/>
    </source>
</evidence>
<feature type="signal peptide" evidence="2">
    <location>
        <begin position="1"/>
        <end position="21"/>
    </location>
</feature>
<dbReference type="InterPro" id="IPR003172">
    <property type="entry name" value="ML_dom"/>
</dbReference>
<dbReference type="InterPro" id="IPR028996">
    <property type="entry name" value="GM2-AP"/>
</dbReference>
<dbReference type="InterPro" id="IPR036846">
    <property type="entry name" value="GM2-AP_sf"/>
</dbReference>
<dbReference type="Pfam" id="PF02221">
    <property type="entry name" value="E1_DerP2_DerF2"/>
    <property type="match status" value="1"/>
</dbReference>
<accession>A0A1W0X7C8</accession>
<dbReference type="EMBL" id="MTYJ01000013">
    <property type="protein sequence ID" value="OQV23212.1"/>
    <property type="molecule type" value="Genomic_DNA"/>
</dbReference>
<feature type="chain" id="PRO_5012280502" description="MD-2-related lipid-recognition domain-containing protein" evidence="2">
    <location>
        <begin position="22"/>
        <end position="160"/>
    </location>
</feature>
<dbReference type="GO" id="GO:0005319">
    <property type="term" value="F:lipid transporter activity"/>
    <property type="evidence" value="ECO:0007669"/>
    <property type="project" value="TreeGrafter"/>
</dbReference>
<reference evidence="5" key="1">
    <citation type="submission" date="2017-01" db="EMBL/GenBank/DDBJ databases">
        <title>Comparative genomics of anhydrobiosis in the tardigrade Hypsibius dujardini.</title>
        <authorList>
            <person name="Yoshida Y."/>
            <person name="Koutsovoulos G."/>
            <person name="Laetsch D."/>
            <person name="Stevens L."/>
            <person name="Kumar S."/>
            <person name="Horikawa D."/>
            <person name="Ishino K."/>
            <person name="Komine S."/>
            <person name="Tomita M."/>
            <person name="Blaxter M."/>
            <person name="Arakawa K."/>
        </authorList>
    </citation>
    <scope>NUCLEOTIDE SEQUENCE [LARGE SCALE GENOMIC DNA]</scope>
    <source>
        <strain evidence="5">Z151</strain>
    </source>
</reference>
<proteinExistence type="predicted"/>
<sequence length="160" mass="16971">MSGILPVILVVLSVAAGSVRSLGLSSCDGSATVKIKSLDLSPGEIHPGQDLLINAQWDVLGDVSKPVKAELKFSKSLGFFRIQVPCVNNIGSCTYENICRMAGSGELCNFSRGSHSASSVRFKIPHASTNVAGTYDMEVRLIDGSGRKLGCWSGRITVKQ</sequence>
<dbReference type="SMART" id="SM00737">
    <property type="entry name" value="ML"/>
    <property type="match status" value="1"/>
</dbReference>
<dbReference type="PANTHER" id="PTHR17357">
    <property type="entry name" value="GM2 GANGLIOSIDE ACTIVATOR PROTEIN"/>
    <property type="match status" value="1"/>
</dbReference>
<dbReference type="GO" id="GO:0008047">
    <property type="term" value="F:enzyme activator activity"/>
    <property type="evidence" value="ECO:0007669"/>
    <property type="project" value="InterPro"/>
</dbReference>
<protein>
    <recommendedName>
        <fullName evidence="3">MD-2-related lipid-recognition domain-containing protein</fullName>
    </recommendedName>
</protein>
<evidence type="ECO:0000256" key="1">
    <source>
        <dbReference type="ARBA" id="ARBA00022729"/>
    </source>
</evidence>
<dbReference type="GO" id="GO:0006689">
    <property type="term" value="P:ganglioside catabolic process"/>
    <property type="evidence" value="ECO:0007669"/>
    <property type="project" value="InterPro"/>
</dbReference>
<evidence type="ECO:0000259" key="3">
    <source>
        <dbReference type="SMART" id="SM00737"/>
    </source>
</evidence>
<comment type="caution">
    <text evidence="4">The sequence shown here is derived from an EMBL/GenBank/DDBJ whole genome shotgun (WGS) entry which is preliminary data.</text>
</comment>
<keyword evidence="1 2" id="KW-0732">Signal</keyword>
<evidence type="ECO:0000313" key="5">
    <source>
        <dbReference type="Proteomes" id="UP000192578"/>
    </source>
</evidence>
<dbReference type="PANTHER" id="PTHR17357:SF0">
    <property type="entry name" value="GANGLIOSIDE GM2 ACTIVATOR"/>
    <property type="match status" value="1"/>
</dbReference>
<dbReference type="Gene3D" id="2.70.220.10">
    <property type="entry name" value="Ganglioside GM2 activator"/>
    <property type="match status" value="1"/>
</dbReference>
<feature type="domain" description="MD-2-related lipid-recognition" evidence="3">
    <location>
        <begin position="24"/>
        <end position="156"/>
    </location>
</feature>
<dbReference type="SUPFAM" id="SSF63707">
    <property type="entry name" value="Ganglioside M2 (gm2) activator"/>
    <property type="match status" value="1"/>
</dbReference>
<dbReference type="OrthoDB" id="6409159at2759"/>
<evidence type="ECO:0000313" key="4">
    <source>
        <dbReference type="EMBL" id="OQV23212.1"/>
    </source>
</evidence>
<gene>
    <name evidence="4" type="ORF">BV898_02945</name>
</gene>
<dbReference type="GO" id="GO:0009898">
    <property type="term" value="C:cytoplasmic side of plasma membrane"/>
    <property type="evidence" value="ECO:0007669"/>
    <property type="project" value="TreeGrafter"/>
</dbReference>